<dbReference type="InterPro" id="IPR036322">
    <property type="entry name" value="WD40_repeat_dom_sf"/>
</dbReference>
<feature type="compositionally biased region" description="Polar residues" evidence="2">
    <location>
        <begin position="138"/>
        <end position="148"/>
    </location>
</feature>
<feature type="compositionally biased region" description="Polar residues" evidence="2">
    <location>
        <begin position="30"/>
        <end position="45"/>
    </location>
</feature>
<proteinExistence type="predicted"/>
<sequence length="1124" mass="121837">MDWLDAFDPASASSRARSASTQQPPGPSRAGQSSTHAPASSQQPVSAIPRPRRPTHASRPPQRFSTRTPAAPPSAALRSEDAQPNEYQIRLKPWEMAAPPSIGASRSKSSQPAGGSVTRSQSRPAMGRPPIGRPPTAQPTVSYSGQAQSKKRPAPHQQHNRPPRSQRKATHQQSAMQHHQQPPTPQQPASGQSSSSKPKPKSKHEAIVSTHLKSVGQAPSQSQNATPKSITVHDINPEIPLWTEDAKYQAEKSVAIANLRRNPPDEIRRIREELAPLAEEQRGRARRGVADRFANPLLQSAATCLALCNYAQLALRLLHIRVELYRCAALLVPSNTAPRKHAFALVKHVRNALTQILGLAATDIDLSTFCSKEQILRPEDPIIVDTLDRIRDTDDVGLYAIAVLTNLFHIFGGRIVHIDWEDVDRWKQQHKIKSQGAPRPDVTTSVENKAVPAPVHHASVRQDTAASDEVRTPSAPPSKPVPPMQAAAHDASVARDTAASDEIQKPSAPPTPPIQPTQKKLEAASVAVTVSVADPEPPKDHPAEPAQPTCAEADNDVQAPRSPRDDIRTPTPPPSMLAQHGPCGNKHTPKVQRDPRSRSRSASPRKFGQLKGVLSAIDLSPRPSSPKPPTLKTEQTQDDMLEEARQAQELAILLEARQPDADDNDDESDDDSDDDQPLAMTLHAPVHAPAATQAGGTDSDPDEDVPLQDLLRRQSPSAATALAASSSTSAADYSASHAFQSAVWGLDQARAFSSTRGLSIKHFVPLASAALGAQTGVRNRASAFDSGLGVTDHGRIATFSEAPSYGDDAPSRVMELQTRDAEAKLKADKAWPIDRVEDVWRLTSKVCGIASSTRKLLGMGRYDEYPCQVSLVTMDETGRAHRTYHLDERPHAHGAAAMSHFPRTDPNDASSIDFATGGIDGIVNHWHWRARSTSADTQRLHTLHDAKPVVALEHLSSRAQTLASASMGTVIGFDLGALTLGFSWNTSDCIVHLQRTPDAKLMLGVLARRDYDQFRMFDITGANGPISRPVISFGWLNDAEGKLPLGRGAFHPSRRAIFAHGAEDGHVRVWDLRNARDPLVDLRVSDEPIVQAFWANSGQQDADVLYAATPRGVRTIAWRNAPAT</sequence>
<keyword evidence="4" id="KW-1185">Reference proteome</keyword>
<evidence type="ECO:0000313" key="4">
    <source>
        <dbReference type="Proteomes" id="UP000019462"/>
    </source>
</evidence>
<feature type="compositionally biased region" description="Low complexity" evidence="2">
    <location>
        <begin position="10"/>
        <end position="20"/>
    </location>
</feature>
<feature type="region of interest" description="Disordered" evidence="2">
    <location>
        <begin position="213"/>
        <end position="232"/>
    </location>
</feature>
<reference evidence="3 4" key="1">
    <citation type="journal article" date="2014" name="Genome Announc.">
        <title>Genome sequence of the basidiomycetous fungus Pseudozyma aphidis DSM70725, an efficient producer of biosurfactant mannosylerythritol lipids.</title>
        <authorList>
            <person name="Lorenz S."/>
            <person name="Guenther M."/>
            <person name="Grumaz C."/>
            <person name="Rupp S."/>
            <person name="Zibek S."/>
            <person name="Sohn K."/>
        </authorList>
    </citation>
    <scope>NUCLEOTIDE SEQUENCE [LARGE SCALE GENOMIC DNA]</scope>
    <source>
        <strain evidence="4">ATCC 32657 / CBS 517.83 / DSM 70725 / JCM 10318 / NBRC 10182 / NRRL Y-7954 / St-0401</strain>
    </source>
</reference>
<feature type="compositionally biased region" description="Basic residues" evidence="2">
    <location>
        <begin position="149"/>
        <end position="170"/>
    </location>
</feature>
<dbReference type="InterPro" id="IPR001680">
    <property type="entry name" value="WD40_rpt"/>
</dbReference>
<accession>W3VKL2</accession>
<name>W3VKL2_MOEAP</name>
<protein>
    <submittedName>
        <fullName evidence="3">Uncharacterized protein</fullName>
    </submittedName>
</protein>
<feature type="compositionally biased region" description="Low complexity" evidence="2">
    <location>
        <begin position="523"/>
        <end position="533"/>
    </location>
</feature>
<evidence type="ECO:0000313" key="3">
    <source>
        <dbReference type="EMBL" id="ETS61337.1"/>
    </source>
</evidence>
<dbReference type="HOGENOM" id="CLU_008894_0_0_1"/>
<feature type="region of interest" description="Disordered" evidence="2">
    <location>
        <begin position="1"/>
        <end position="206"/>
    </location>
</feature>
<dbReference type="InterPro" id="IPR015943">
    <property type="entry name" value="WD40/YVTN_repeat-like_dom_sf"/>
</dbReference>
<feature type="compositionally biased region" description="Polar residues" evidence="2">
    <location>
        <begin position="217"/>
        <end position="229"/>
    </location>
</feature>
<dbReference type="SUPFAM" id="SSF50978">
    <property type="entry name" value="WD40 repeat-like"/>
    <property type="match status" value="1"/>
</dbReference>
<dbReference type="Proteomes" id="UP000019462">
    <property type="component" value="Unassembled WGS sequence"/>
</dbReference>
<keyword evidence="1" id="KW-0853">WD repeat</keyword>
<evidence type="ECO:0000256" key="1">
    <source>
        <dbReference type="PROSITE-ProRule" id="PRU00221"/>
    </source>
</evidence>
<dbReference type="EMBL" id="AWNI01000016">
    <property type="protein sequence ID" value="ETS61337.1"/>
    <property type="molecule type" value="Genomic_DNA"/>
</dbReference>
<dbReference type="Gene3D" id="2.130.10.10">
    <property type="entry name" value="YVTN repeat-like/Quinoprotein amine dehydrogenase"/>
    <property type="match status" value="1"/>
</dbReference>
<feature type="compositionally biased region" description="Low complexity" evidence="2">
    <location>
        <begin position="177"/>
        <end position="197"/>
    </location>
</feature>
<gene>
    <name evidence="3" type="ORF">PaG_04358</name>
</gene>
<organism evidence="3 4">
    <name type="scientific">Moesziomyces aphidis</name>
    <name type="common">Pseudozyma aphidis</name>
    <dbReference type="NCBI Taxonomy" id="84754"/>
    <lineage>
        <taxon>Eukaryota</taxon>
        <taxon>Fungi</taxon>
        <taxon>Dikarya</taxon>
        <taxon>Basidiomycota</taxon>
        <taxon>Ustilaginomycotina</taxon>
        <taxon>Ustilaginomycetes</taxon>
        <taxon>Ustilaginales</taxon>
        <taxon>Ustilaginaceae</taxon>
        <taxon>Moesziomyces</taxon>
    </lineage>
</organism>
<feature type="compositionally biased region" description="Polar residues" evidence="2">
    <location>
        <begin position="104"/>
        <end position="123"/>
    </location>
</feature>
<feature type="region of interest" description="Disordered" evidence="2">
    <location>
        <begin position="450"/>
        <end position="706"/>
    </location>
</feature>
<dbReference type="PROSITE" id="PS50082">
    <property type="entry name" value="WD_REPEATS_2"/>
    <property type="match status" value="1"/>
</dbReference>
<feature type="compositionally biased region" description="Pro residues" evidence="2">
    <location>
        <begin position="474"/>
        <end position="483"/>
    </location>
</feature>
<comment type="caution">
    <text evidence="3">The sequence shown here is derived from an EMBL/GenBank/DDBJ whole genome shotgun (WGS) entry which is preliminary data.</text>
</comment>
<dbReference type="PANTHER" id="PTHR47232:SF1">
    <property type="entry name" value="TRANSDUCIN FAMILY PROTEIN _ WD-40 REPEAT FAMILY PROTEIN"/>
    <property type="match status" value="1"/>
</dbReference>
<evidence type="ECO:0000256" key="2">
    <source>
        <dbReference type="SAM" id="MobiDB-lite"/>
    </source>
</evidence>
<feature type="compositionally biased region" description="Acidic residues" evidence="2">
    <location>
        <begin position="661"/>
        <end position="676"/>
    </location>
</feature>
<dbReference type="OrthoDB" id="1897642at2759"/>
<feature type="repeat" description="WD" evidence="1">
    <location>
        <begin position="1049"/>
        <end position="1080"/>
    </location>
</feature>
<dbReference type="PANTHER" id="PTHR47232">
    <property type="entry name" value="TRANSDUCIN FAMILY PROTEIN / WD-40 REPEAT FAMILY PROTEIN"/>
    <property type="match status" value="1"/>
</dbReference>
<dbReference type="AlphaFoldDB" id="W3VKL2"/>